<dbReference type="RefSeq" id="WP_344988366.1">
    <property type="nucleotide sequence ID" value="NZ_BAABCD010000005.1"/>
</dbReference>
<evidence type="ECO:0000256" key="1">
    <source>
        <dbReference type="SAM" id="MobiDB-lite"/>
    </source>
</evidence>
<feature type="domain" description="AtuA-like ferredoxin-fold" evidence="3">
    <location>
        <begin position="480"/>
        <end position="574"/>
    </location>
</feature>
<dbReference type="Pfam" id="PF23544">
    <property type="entry name" value="AtuA_ferredoxin"/>
    <property type="match status" value="1"/>
</dbReference>
<organism evidence="4 5">
    <name type="scientific">Dietzia aurantiaca</name>
    <dbReference type="NCBI Taxonomy" id="983873"/>
    <lineage>
        <taxon>Bacteria</taxon>
        <taxon>Bacillati</taxon>
        <taxon>Actinomycetota</taxon>
        <taxon>Actinomycetes</taxon>
        <taxon>Mycobacteriales</taxon>
        <taxon>Dietziaceae</taxon>
        <taxon>Dietzia</taxon>
    </lineage>
</organism>
<dbReference type="InterPro" id="IPR010839">
    <property type="entry name" value="AtuA_N"/>
</dbReference>
<proteinExistence type="predicted"/>
<feature type="region of interest" description="Disordered" evidence="1">
    <location>
        <begin position="437"/>
        <end position="489"/>
    </location>
</feature>
<sequence length="599" mass="62828">MSIDPTPAPLRVGNMSGFYGDRISAMREMLEGGQLDVLTGDYLAELTMLILGRDRMKSAELGYAKTFLRQLEDCLALALEKRVKIVANAGGLNPAGLAAAIRELGERLGLEPKVAYVHGDDLIDRVGELDLPADAGFPVTANAYLGAFGIARCLDAGADVVVTGRVTDASVIVGPAVSHFGWTREDLDALAGATAAGHVIECGTQATGGNYAFFNRGEIADPVAPGFPIAEIAADGSSVITKHAGTGGAVTVGTVTSQLLYEVTGARYGGPDVVTRLDTARLEQEGPDRVRISGVRGETAPPHTKVSVTCLGGHRNEITFLLTGLDIEDKAALVERQFRAGLEREPADLQLRLHRTDHPDADTQAAATAMLTIVGWDPDKDVVGRAFTDAAVAMTLASYPGATPSGPPGRGAPYGVYIPAYLDQKAVPHIAVLPDGTSVDIDPPAETAEMGDGHASDGLDSAGRPLASQDPAGPSTARPLGDVLGARSGDKGGTANIGLWAGDERSYRWMLATLTVDEVRRLLPEAAELPIERYELPRLHAVNFVIDGLLGKGVAHGYRWDPQAKGLGEWLRSRVVDVPDSVVAPAPVASPAAAMKENQ</sequence>
<dbReference type="Proteomes" id="UP001595836">
    <property type="component" value="Unassembled WGS sequence"/>
</dbReference>
<comment type="caution">
    <text evidence="4">The sequence shown here is derived from an EMBL/GenBank/DDBJ whole genome shotgun (WGS) entry which is preliminary data.</text>
</comment>
<dbReference type="PANTHER" id="PTHR47585">
    <property type="match status" value="1"/>
</dbReference>
<evidence type="ECO:0000313" key="5">
    <source>
        <dbReference type="Proteomes" id="UP001595836"/>
    </source>
</evidence>
<dbReference type="Pfam" id="PF07287">
    <property type="entry name" value="AtuA"/>
    <property type="match status" value="1"/>
</dbReference>
<name>A0ABV9PPU9_9ACTN</name>
<protein>
    <submittedName>
        <fullName evidence="4">Acyclic terpene utilization AtuA family protein</fullName>
    </submittedName>
</protein>
<reference evidence="5" key="1">
    <citation type="journal article" date="2019" name="Int. J. Syst. Evol. Microbiol.">
        <title>The Global Catalogue of Microorganisms (GCM) 10K type strain sequencing project: providing services to taxonomists for standard genome sequencing and annotation.</title>
        <authorList>
            <consortium name="The Broad Institute Genomics Platform"/>
            <consortium name="The Broad Institute Genome Sequencing Center for Infectious Disease"/>
            <person name="Wu L."/>
            <person name="Ma J."/>
        </authorList>
    </citation>
    <scope>NUCLEOTIDE SEQUENCE [LARGE SCALE GENOMIC DNA]</scope>
    <source>
        <strain evidence="5">JCM 11882</strain>
    </source>
</reference>
<gene>
    <name evidence="4" type="ORF">ACFO7U_03325</name>
</gene>
<feature type="domain" description="Acyclic terpene utilisation N-terminal" evidence="2">
    <location>
        <begin position="10"/>
        <end position="431"/>
    </location>
</feature>
<evidence type="ECO:0000259" key="2">
    <source>
        <dbReference type="Pfam" id="PF07287"/>
    </source>
</evidence>
<accession>A0ABV9PPU9</accession>
<keyword evidence="5" id="KW-1185">Reference proteome</keyword>
<dbReference type="PANTHER" id="PTHR47585:SF1">
    <property type="entry name" value="DUF1446 DOMAIN-CONTAINING PROTEIN"/>
    <property type="match status" value="1"/>
</dbReference>
<dbReference type="InterPro" id="IPR056362">
    <property type="entry name" value="AtuA-like_ferredoxin_dom"/>
</dbReference>
<dbReference type="EMBL" id="JBHSHP010000008">
    <property type="protein sequence ID" value="MFC4753813.1"/>
    <property type="molecule type" value="Genomic_DNA"/>
</dbReference>
<evidence type="ECO:0000259" key="3">
    <source>
        <dbReference type="Pfam" id="PF23544"/>
    </source>
</evidence>
<evidence type="ECO:0000313" key="4">
    <source>
        <dbReference type="EMBL" id="MFC4753813.1"/>
    </source>
</evidence>